<evidence type="ECO:0000256" key="9">
    <source>
        <dbReference type="ARBA" id="ARBA00023136"/>
    </source>
</evidence>
<dbReference type="PROSITE" id="PS00591">
    <property type="entry name" value="GH10_1"/>
    <property type="match status" value="1"/>
</dbReference>
<feature type="transmembrane region" description="Helical" evidence="14">
    <location>
        <begin position="65"/>
        <end position="82"/>
    </location>
</feature>
<proteinExistence type="inferred from homology"/>
<dbReference type="InterPro" id="IPR017853">
    <property type="entry name" value="GH"/>
</dbReference>
<comment type="subcellular location">
    <subcellularLocation>
        <location evidence="1">Membrane</location>
    </subcellularLocation>
</comment>
<evidence type="ECO:0000256" key="13">
    <source>
        <dbReference type="PROSITE-ProRule" id="PRU10061"/>
    </source>
</evidence>
<evidence type="ECO:0000256" key="10">
    <source>
        <dbReference type="ARBA" id="ARBA00023277"/>
    </source>
</evidence>
<dbReference type="Gene3D" id="2.60.120.260">
    <property type="entry name" value="Galactose-binding domain-like"/>
    <property type="match status" value="4"/>
</dbReference>
<evidence type="ECO:0000256" key="7">
    <source>
        <dbReference type="ARBA" id="ARBA00022970"/>
    </source>
</evidence>
<dbReference type="SUPFAM" id="SSF51445">
    <property type="entry name" value="(Trans)glycosidases"/>
    <property type="match status" value="1"/>
</dbReference>
<feature type="transmembrane region" description="Helical" evidence="14">
    <location>
        <begin position="847"/>
        <end position="864"/>
    </location>
</feature>
<feature type="domain" description="GH10" evidence="15">
    <location>
        <begin position="1550"/>
        <end position="1845"/>
    </location>
</feature>
<dbReference type="InterPro" id="IPR013057">
    <property type="entry name" value="AA_transpt_TM"/>
</dbReference>
<keyword evidence="9 14" id="KW-0472">Membrane</keyword>
<feature type="transmembrane region" description="Helical" evidence="14">
    <location>
        <begin position="326"/>
        <end position="347"/>
    </location>
</feature>
<dbReference type="Proteomes" id="UP000823674">
    <property type="component" value="Chromosome A09"/>
</dbReference>
<feature type="transmembrane region" description="Helical" evidence="14">
    <location>
        <begin position="658"/>
        <end position="684"/>
    </location>
</feature>
<dbReference type="SUPFAM" id="SSF49785">
    <property type="entry name" value="Galactose-binding domain-like"/>
    <property type="match status" value="4"/>
</dbReference>
<keyword evidence="6" id="KW-0378">Hydrolase</keyword>
<evidence type="ECO:0000256" key="12">
    <source>
        <dbReference type="ARBA" id="ARBA00023326"/>
    </source>
</evidence>
<dbReference type="InterPro" id="IPR044846">
    <property type="entry name" value="GH10"/>
</dbReference>
<evidence type="ECO:0000256" key="5">
    <source>
        <dbReference type="ARBA" id="ARBA00022737"/>
    </source>
</evidence>
<dbReference type="InterPro" id="IPR001000">
    <property type="entry name" value="GH10_dom"/>
</dbReference>
<feature type="transmembrane region" description="Helical" evidence="14">
    <location>
        <begin position="870"/>
        <end position="888"/>
    </location>
</feature>
<protein>
    <recommendedName>
        <fullName evidence="15">GH10 domain-containing protein</fullName>
    </recommendedName>
</protein>
<accession>A0ABQ7LLC7</accession>
<feature type="transmembrane region" description="Helical" evidence="14">
    <location>
        <begin position="390"/>
        <end position="407"/>
    </location>
</feature>
<evidence type="ECO:0000256" key="11">
    <source>
        <dbReference type="ARBA" id="ARBA00023295"/>
    </source>
</evidence>
<dbReference type="Gene3D" id="3.20.20.80">
    <property type="entry name" value="Glycosidases"/>
    <property type="match status" value="1"/>
</dbReference>
<evidence type="ECO:0000256" key="4">
    <source>
        <dbReference type="ARBA" id="ARBA00022692"/>
    </source>
</evidence>
<feature type="transmembrane region" description="Helical" evidence="14">
    <location>
        <begin position="452"/>
        <end position="474"/>
    </location>
</feature>
<dbReference type="InterPro" id="IPR003305">
    <property type="entry name" value="CenC_carb-bd"/>
</dbReference>
<dbReference type="PROSITE" id="PS51760">
    <property type="entry name" value="GH10_2"/>
    <property type="match status" value="1"/>
</dbReference>
<feature type="transmembrane region" description="Helical" evidence="14">
    <location>
        <begin position="285"/>
        <end position="306"/>
    </location>
</feature>
<reference evidence="16 17" key="1">
    <citation type="submission" date="2021-03" db="EMBL/GenBank/DDBJ databases">
        <authorList>
            <person name="King G.J."/>
            <person name="Bancroft I."/>
            <person name="Baten A."/>
            <person name="Bloomfield J."/>
            <person name="Borpatragohain P."/>
            <person name="He Z."/>
            <person name="Irish N."/>
            <person name="Irwin J."/>
            <person name="Liu K."/>
            <person name="Mauleon R.P."/>
            <person name="Moore J."/>
            <person name="Morris R."/>
            <person name="Ostergaard L."/>
            <person name="Wang B."/>
            <person name="Wells R."/>
        </authorList>
    </citation>
    <scope>NUCLEOTIDE SEQUENCE [LARGE SCALE GENOMIC DNA]</scope>
    <source>
        <strain evidence="16">R-o-18</strain>
        <tissue evidence="16">Leaf</tissue>
    </source>
</reference>
<feature type="transmembrane region" description="Helical" evidence="14">
    <location>
        <begin position="529"/>
        <end position="554"/>
    </location>
</feature>
<keyword evidence="11" id="KW-0326">Glycosidase</keyword>
<comment type="caution">
    <text evidence="16">The sequence shown here is derived from an EMBL/GenBank/DDBJ whole genome shotgun (WGS) entry which is preliminary data.</text>
</comment>
<keyword evidence="10" id="KW-0119">Carbohydrate metabolism</keyword>
<evidence type="ECO:0000256" key="8">
    <source>
        <dbReference type="ARBA" id="ARBA00022989"/>
    </source>
</evidence>
<keyword evidence="7" id="KW-0029">Amino-acid transport</keyword>
<dbReference type="Pfam" id="PF01490">
    <property type="entry name" value="Aa_trans"/>
    <property type="match status" value="2"/>
</dbReference>
<keyword evidence="3" id="KW-0813">Transport</keyword>
<feature type="transmembrane region" description="Helical" evidence="14">
    <location>
        <begin position="900"/>
        <end position="919"/>
    </location>
</feature>
<dbReference type="PANTHER" id="PTHR31490:SF58">
    <property type="entry name" value="ENDO-1,4-BETA-XYLANASE 2"/>
    <property type="match status" value="1"/>
</dbReference>
<dbReference type="Pfam" id="PF00331">
    <property type="entry name" value="Glyco_hydro_10"/>
    <property type="match status" value="1"/>
</dbReference>
<feature type="transmembrane region" description="Helical" evidence="14">
    <location>
        <begin position="186"/>
        <end position="210"/>
    </location>
</feature>
<dbReference type="SMART" id="SM00633">
    <property type="entry name" value="Glyco_10"/>
    <property type="match status" value="1"/>
</dbReference>
<evidence type="ECO:0000313" key="16">
    <source>
        <dbReference type="EMBL" id="KAG5387354.1"/>
    </source>
</evidence>
<keyword evidence="17" id="KW-1185">Reference proteome</keyword>
<dbReference type="EMBL" id="JADBGQ010000008">
    <property type="protein sequence ID" value="KAG5387354.1"/>
    <property type="molecule type" value="Genomic_DNA"/>
</dbReference>
<dbReference type="Pfam" id="PF02018">
    <property type="entry name" value="CBM_4_9"/>
    <property type="match status" value="4"/>
</dbReference>
<feature type="transmembrane region" description="Helical" evidence="14">
    <location>
        <begin position="783"/>
        <end position="804"/>
    </location>
</feature>
<keyword evidence="12" id="KW-0624">Polysaccharide degradation</keyword>
<sequence length="1903" mass="209198">MEERMDTNFDTSLAVESGSVAGKNVDDDGGEKRTGTLMTASAHIITAVIGSGVLSLAWAIAQLGWVAGTVLLVSFAVVVNYTSRMLADCYRSPDAGTRNNTYMDVVRAYLGGRKVQLCGLAQYGSLVGMTIGYTITASISLVAIGKANCFHDKGHGAKCLVSNNPAMAAFGIIQIVLSQIPNFHKLSFLSIIAAVMSFSYSSIGTGLALADLASGKVGKTELTGTVVGVDVTASDKLWKSFQAAGNIAFSYAYSVVLVEIQACIFSTSNDTLSSSPPENIVMKKASLVGVSTATAFYILCACMGYATFGSQAPGDLLTDFGFYEPYWLIDFANACIAVHLIGAYQVIAQPIFQFVEKKCNKAWPESNFITKEHSMNIPLLGKCRINFFRLVWRTIYVIFSTVIAMIFPFFNAVLGLIGAVAFWPLTVYFPVEMHISHKKIKKYTMRWIGLKLLVLVCLIVSLLAAVGSIVGLIISPLKMKSFDTSSVVESGAGAGNNVDDDCREKRTGTLITASAHIITTVIGSGVLSLAWAIAQLGWVVGTVILVAFAFIVSYTSRMLADSYRSPEGTRNYTYMDVVRVYLGGRKVHLCGLAQFGSLVGVTIGYTITASISLVAIGKANCFHDKGHGAKCSVSNYPLMAAFGIVQIFLSQIPNFHKLSFLSIIATVMSFSYASIGFGLALAALASGKVGKTGLTGTVVGVDVTASDKLLKSFQAAGNIAFSYAYSDTLRSSPPENKVMKKASLAAVSTTTAFYILCGCIGYATFGNQAPGDFLTDFGFYEPYWLIDFANACIAVHLIGAYQVFAQPIFQFVEKKCNQAWPESNFITKEHSMNIPLLGKCRINFFRLVWRTTYVIFSTVVAMIFPFFNAILGLIGAVAFWPLTVYFPVEMHISQKKVKKYSVRWIVLKLLVLATTLMAHSNIVHNGDFSDGLEPWHPNACQAFVVSSDSSSSDSGYAVVTNRKELWQGLEQDITPQVSPGPPPGKDLLIRSVTVKDSTSCDFQERGENKAAFSVYPPPLNIIANHDFSDGLCSWNSNSCDSFVVGSNECNSESYAVVNNRSETWQGLEQDITDRVSPGHSYKVSASVSVWGPVQRSAQVLATLKLEHQGSETEFKLIGKTYVSNDVWKTLEGTFALSGRPDRVVFFLEGPPPGVDLLIKSVTIHCESDNQFERSRDFSSAPEAAHHHIFLNSSFSDGLNHWSGRGCNLMLHESLADGRILPHSGTCFASATERTHKWSGIEQDITERVQRKLIYEASSVVRLSHSHHTVQATLYVQYLDQREEYIGISSVEANHDDWVKLKGKFLLNGSPARAVVYIEGPPPGIDVFVDHFEVKPAEKPSPSRRPYIESHVFGMNIVSNSHLTDGTIEGWFPLGDCHLRVGEGSPQILPPLAKHSLRTTHEYLSGRYVLATNRSGTWMGPAQMITDKVKLFLTYQVSAWVKVGSGGGLTCPQDVNIALSVDGKWVNGGKVEVKDGDWHEVVGSFRIEKQAREVMLHVQGPSPGVDLMVAGLQIFAVDHKARLSYLKGQADMVRKRNVHLKVTGLDPSELSGATVKIRQTSNSFPLGSCISRSNIDNEDFVEFFLNNFKWAVFGNELKWSWTEPEQGNLNYRNADEMLGFCETYNVQTRGHCIFWEVESAIQPWVQQLSEPTLEAAVENRLTDLLTRYNGKFRHYDVNNEMLHGSFYRDKLGFDARAKMFRTAHELDPLARLFLNEYHIEDGFDSRSSPEKYIKLVHKLQKKGAPVGGIGIQGHITSPVGHIVRNALDKLSTLGLPIWFTELDVSSVNEHVRGDDLEVMLWEAFAHPAVEGVMLWGFWELFMSREDAHLVDADGEVNEAGRRFLEIKREWLTFVEGVVEDGEGGFEFRGYHGSYVVEVVTCEGKYVKNFVVEKGNSPVDVIIEL</sequence>
<feature type="transmembrane region" description="Helical" evidence="14">
    <location>
        <begin position="40"/>
        <end position="59"/>
    </location>
</feature>
<evidence type="ECO:0000256" key="3">
    <source>
        <dbReference type="ARBA" id="ARBA00022448"/>
    </source>
</evidence>
<evidence type="ECO:0000313" key="17">
    <source>
        <dbReference type="Proteomes" id="UP000823674"/>
    </source>
</evidence>
<evidence type="ECO:0000259" key="15">
    <source>
        <dbReference type="PROSITE" id="PS51760"/>
    </source>
</evidence>
<evidence type="ECO:0000256" key="14">
    <source>
        <dbReference type="SAM" id="Phobius"/>
    </source>
</evidence>
<name>A0ABQ7LLC7_BRACM</name>
<dbReference type="PANTHER" id="PTHR31490">
    <property type="entry name" value="GLYCOSYL HYDROLASE"/>
    <property type="match status" value="1"/>
</dbReference>
<evidence type="ECO:0000256" key="1">
    <source>
        <dbReference type="ARBA" id="ARBA00004370"/>
    </source>
</evidence>
<evidence type="ECO:0000256" key="6">
    <source>
        <dbReference type="ARBA" id="ARBA00022801"/>
    </source>
</evidence>
<evidence type="ECO:0000256" key="2">
    <source>
        <dbReference type="ARBA" id="ARBA00007495"/>
    </source>
</evidence>
<feature type="transmembrane region" description="Helical" evidence="14">
    <location>
        <begin position="742"/>
        <end position="763"/>
    </location>
</feature>
<keyword evidence="5" id="KW-0677">Repeat</keyword>
<keyword evidence="8 14" id="KW-1133">Transmembrane helix</keyword>
<keyword evidence="4 14" id="KW-0812">Transmembrane</keyword>
<dbReference type="InterPro" id="IPR031158">
    <property type="entry name" value="GH10_AS"/>
</dbReference>
<feature type="active site" description="Nucleophile" evidence="13">
    <location>
        <position position="1780"/>
    </location>
</feature>
<gene>
    <name evidence="16" type="primary">A09p079170.1_BraROA</name>
    <name evidence="16" type="ORF">IGI04_038824</name>
</gene>
<dbReference type="InterPro" id="IPR008979">
    <property type="entry name" value="Galactose-bd-like_sf"/>
</dbReference>
<organism evidence="16 17">
    <name type="scientific">Brassica rapa subsp. trilocularis</name>
    <dbReference type="NCBI Taxonomy" id="1813537"/>
    <lineage>
        <taxon>Eukaryota</taxon>
        <taxon>Viridiplantae</taxon>
        <taxon>Streptophyta</taxon>
        <taxon>Embryophyta</taxon>
        <taxon>Tracheophyta</taxon>
        <taxon>Spermatophyta</taxon>
        <taxon>Magnoliopsida</taxon>
        <taxon>eudicotyledons</taxon>
        <taxon>Gunneridae</taxon>
        <taxon>Pentapetalae</taxon>
        <taxon>rosids</taxon>
        <taxon>malvids</taxon>
        <taxon>Brassicales</taxon>
        <taxon>Brassicaceae</taxon>
        <taxon>Brassiceae</taxon>
        <taxon>Brassica</taxon>
    </lineage>
</organism>
<comment type="similarity">
    <text evidence="2">Belongs to the glycosyl hydrolase 10 (cellulase F) family.</text>
</comment>
<feature type="transmembrane region" description="Helical" evidence="14">
    <location>
        <begin position="413"/>
        <end position="431"/>
    </location>
</feature>